<evidence type="ECO:0000313" key="4">
    <source>
        <dbReference type="EMBL" id="KAK6626287.1"/>
    </source>
</evidence>
<dbReference type="InterPro" id="IPR003958">
    <property type="entry name" value="CBFA_NFYB_domain"/>
</dbReference>
<evidence type="ECO:0000256" key="1">
    <source>
        <dbReference type="ARBA" id="ARBA00004123"/>
    </source>
</evidence>
<evidence type="ECO:0000259" key="3">
    <source>
        <dbReference type="Pfam" id="PF00808"/>
    </source>
</evidence>
<feature type="domain" description="Transcription factor CBF/NF-Y/archaeal histone" evidence="3">
    <location>
        <begin position="47"/>
        <end position="110"/>
    </location>
</feature>
<evidence type="ECO:0000313" key="7">
    <source>
        <dbReference type="Proteomes" id="UP001372834"/>
    </source>
</evidence>
<protein>
    <recommendedName>
        <fullName evidence="3">Transcription factor CBF/NF-Y/archaeal histone domain-containing protein</fullName>
    </recommendedName>
</protein>
<reference evidence="4 7" key="1">
    <citation type="submission" date="2023-10" db="EMBL/GenBank/DDBJ databases">
        <title>Genomes of two closely related lineages of the louse Polyplax serrata with different host specificities.</title>
        <authorList>
            <person name="Martinu J."/>
            <person name="Tarabai H."/>
            <person name="Stefka J."/>
            <person name="Hypsa V."/>
        </authorList>
    </citation>
    <scope>NUCLEOTIDE SEQUENCE [LARGE SCALE GENOMIC DNA]</scope>
    <source>
        <strain evidence="5">98ZLc_SE</strain>
        <strain evidence="4">HR10_N</strain>
    </source>
</reference>
<dbReference type="GO" id="GO:0046982">
    <property type="term" value="F:protein heterodimerization activity"/>
    <property type="evidence" value="ECO:0007669"/>
    <property type="project" value="InterPro"/>
</dbReference>
<dbReference type="PANTHER" id="PTHR10252">
    <property type="entry name" value="HISTONE-LIKE TRANSCRIPTION FACTOR CCAAT-RELATED"/>
    <property type="match status" value="1"/>
</dbReference>
<keyword evidence="6" id="KW-1185">Reference proteome</keyword>
<organism evidence="4 7">
    <name type="scientific">Polyplax serrata</name>
    <name type="common">Common mouse louse</name>
    <dbReference type="NCBI Taxonomy" id="468196"/>
    <lineage>
        <taxon>Eukaryota</taxon>
        <taxon>Metazoa</taxon>
        <taxon>Ecdysozoa</taxon>
        <taxon>Arthropoda</taxon>
        <taxon>Hexapoda</taxon>
        <taxon>Insecta</taxon>
        <taxon>Pterygota</taxon>
        <taxon>Neoptera</taxon>
        <taxon>Paraneoptera</taxon>
        <taxon>Psocodea</taxon>
        <taxon>Troctomorpha</taxon>
        <taxon>Phthiraptera</taxon>
        <taxon>Anoplura</taxon>
        <taxon>Polyplacidae</taxon>
        <taxon>Polyplax</taxon>
    </lineage>
</organism>
<dbReference type="PANTHER" id="PTHR10252:SF79">
    <property type="entry name" value="DNA POLYMERASE EPSILON SUBUNIT 4"/>
    <property type="match status" value="1"/>
</dbReference>
<proteinExistence type="predicted"/>
<dbReference type="Proteomes" id="UP001359485">
    <property type="component" value="Unassembled WGS sequence"/>
</dbReference>
<accession>A0AAN8NY02</accession>
<dbReference type="AlphaFoldDB" id="A0AAN8NY02"/>
<gene>
    <name evidence="4" type="ORF">RUM43_006594</name>
    <name evidence="5" type="ORF">RUM44_007651</name>
</gene>
<dbReference type="EMBL" id="JAWJWF010000002">
    <property type="protein sequence ID" value="KAK6637237.1"/>
    <property type="molecule type" value="Genomic_DNA"/>
</dbReference>
<dbReference type="SUPFAM" id="SSF47113">
    <property type="entry name" value="Histone-fold"/>
    <property type="match status" value="1"/>
</dbReference>
<dbReference type="GO" id="GO:0006261">
    <property type="term" value="P:DNA-templated DNA replication"/>
    <property type="evidence" value="ECO:0007669"/>
    <property type="project" value="TreeGrafter"/>
</dbReference>
<evidence type="ECO:0000313" key="6">
    <source>
        <dbReference type="Proteomes" id="UP001359485"/>
    </source>
</evidence>
<dbReference type="CDD" id="cd22929">
    <property type="entry name" value="HFD_POLE4-like"/>
    <property type="match status" value="1"/>
</dbReference>
<dbReference type="GO" id="GO:0008622">
    <property type="term" value="C:epsilon DNA polymerase complex"/>
    <property type="evidence" value="ECO:0007669"/>
    <property type="project" value="TreeGrafter"/>
</dbReference>
<dbReference type="InterPro" id="IPR009072">
    <property type="entry name" value="Histone-fold"/>
</dbReference>
<dbReference type="Pfam" id="PF00808">
    <property type="entry name" value="CBFD_NFYB_HMF"/>
    <property type="match status" value="1"/>
</dbReference>
<dbReference type="Proteomes" id="UP001372834">
    <property type="component" value="Unassembled WGS sequence"/>
</dbReference>
<sequence>MEELNNEQEMEMSLDVDVGDADGNSDGGEMVDISTPDFEEVPEKLLRLPISRIKKLMKTDPDVCLASREAVFLITKATELLLDSLAKEAYTYTAGENKKTVMKKHLEAAISGVDALVFLEGTLD</sequence>
<evidence type="ECO:0000313" key="5">
    <source>
        <dbReference type="EMBL" id="KAK6637237.1"/>
    </source>
</evidence>
<dbReference type="Gene3D" id="1.10.20.10">
    <property type="entry name" value="Histone, subunit A"/>
    <property type="match status" value="1"/>
</dbReference>
<name>A0AAN8NY02_POLSC</name>
<comment type="subcellular location">
    <subcellularLocation>
        <location evidence="1">Nucleus</location>
    </subcellularLocation>
</comment>
<dbReference type="InterPro" id="IPR050568">
    <property type="entry name" value="Transcr_DNA_Rep_Reg"/>
</dbReference>
<keyword evidence="2" id="KW-0539">Nucleus</keyword>
<evidence type="ECO:0000256" key="2">
    <source>
        <dbReference type="ARBA" id="ARBA00023242"/>
    </source>
</evidence>
<comment type="caution">
    <text evidence="4">The sequence shown here is derived from an EMBL/GenBank/DDBJ whole genome shotgun (WGS) entry which is preliminary data.</text>
</comment>
<dbReference type="EMBL" id="JAWJWE010000037">
    <property type="protein sequence ID" value="KAK6626287.1"/>
    <property type="molecule type" value="Genomic_DNA"/>
</dbReference>